<dbReference type="EMBL" id="JARQWQ010000023">
    <property type="protein sequence ID" value="KAK2564153.1"/>
    <property type="molecule type" value="Genomic_DNA"/>
</dbReference>
<accession>A0AAD9V7I4</accession>
<evidence type="ECO:0000313" key="2">
    <source>
        <dbReference type="Proteomes" id="UP001249851"/>
    </source>
</evidence>
<reference evidence="1" key="2">
    <citation type="journal article" date="2023" name="Science">
        <title>Genomic signatures of disease resistance in endangered staghorn corals.</title>
        <authorList>
            <person name="Vollmer S.V."/>
            <person name="Selwyn J.D."/>
            <person name="Despard B.A."/>
            <person name="Roesel C.L."/>
        </authorList>
    </citation>
    <scope>NUCLEOTIDE SEQUENCE</scope>
    <source>
        <strain evidence="1">K2</strain>
    </source>
</reference>
<name>A0AAD9V7I4_ACRCE</name>
<protein>
    <submittedName>
        <fullName evidence="1">Uncharacterized protein</fullName>
    </submittedName>
</protein>
<proteinExistence type="predicted"/>
<organism evidence="1 2">
    <name type="scientific">Acropora cervicornis</name>
    <name type="common">Staghorn coral</name>
    <dbReference type="NCBI Taxonomy" id="6130"/>
    <lineage>
        <taxon>Eukaryota</taxon>
        <taxon>Metazoa</taxon>
        <taxon>Cnidaria</taxon>
        <taxon>Anthozoa</taxon>
        <taxon>Hexacorallia</taxon>
        <taxon>Scleractinia</taxon>
        <taxon>Astrocoeniina</taxon>
        <taxon>Acroporidae</taxon>
        <taxon>Acropora</taxon>
    </lineage>
</organism>
<gene>
    <name evidence="1" type="ORF">P5673_012391</name>
</gene>
<comment type="caution">
    <text evidence="1">The sequence shown here is derived from an EMBL/GenBank/DDBJ whole genome shotgun (WGS) entry which is preliminary data.</text>
</comment>
<reference evidence="1" key="1">
    <citation type="journal article" date="2023" name="G3 (Bethesda)">
        <title>Whole genome assembly and annotation of the endangered Caribbean coral Acropora cervicornis.</title>
        <authorList>
            <person name="Selwyn J.D."/>
            <person name="Vollmer S.V."/>
        </authorList>
    </citation>
    <scope>NUCLEOTIDE SEQUENCE</scope>
    <source>
        <strain evidence="1">K2</strain>
    </source>
</reference>
<evidence type="ECO:0000313" key="1">
    <source>
        <dbReference type="EMBL" id="KAK2564153.1"/>
    </source>
</evidence>
<sequence length="262" mass="29407">MPRCRVVYRCKSGCFRCGRKSVVSPFVKTNGQLICRSCYCFEKRQSAESEEASTAVRSVNLPVPVTFPDTVTAAAGVSRTVELEHESQLFVNLTGEDMKKEINQLEKAVFNAFIKEGNPPIYEPDQFYSFCKTANADEGIDTQRVLGTAVGSRSVKREIVNSAKNSSELLKEVVTEAIENEYLITLMIDDWTKVYTKRRPTDENTSIADNFCTIIIKVVKDIKAIPRTEVKTIHNPKGIDVESLSVFLFSQSSFEKLSQSYV</sequence>
<dbReference type="AlphaFoldDB" id="A0AAD9V7I4"/>
<keyword evidence="2" id="KW-1185">Reference proteome</keyword>
<dbReference type="Proteomes" id="UP001249851">
    <property type="component" value="Unassembled WGS sequence"/>
</dbReference>